<proteinExistence type="predicted"/>
<reference evidence="1 2" key="1">
    <citation type="submission" date="2017-04" db="EMBL/GenBank/DDBJ databases">
        <title>Novel microbial lineages endemic to geothermal iron-oxide mats fill important gaps in the evolutionary history of Archaea.</title>
        <authorList>
            <person name="Jay Z.J."/>
            <person name="Beam J.P."/>
            <person name="Dlakic M."/>
            <person name="Rusch D.B."/>
            <person name="Kozubal M.A."/>
            <person name="Inskeep W.P."/>
        </authorList>
    </citation>
    <scope>NUCLEOTIDE SEQUENCE [LARGE SCALE GENOMIC DNA]</scope>
    <source>
        <strain evidence="1">ECH_B_SAG-G16</strain>
    </source>
</reference>
<name>A0A2R6C4Q5_9ARCH</name>
<dbReference type="AlphaFoldDB" id="A0A2R6C4Q5"/>
<dbReference type="EMBL" id="NEXO01000008">
    <property type="protein sequence ID" value="PSO05840.1"/>
    <property type="molecule type" value="Genomic_DNA"/>
</dbReference>
<gene>
    <name evidence="1" type="ORF">B9Q13_00530</name>
</gene>
<dbReference type="Proteomes" id="UP000241886">
    <property type="component" value="Unassembled WGS sequence"/>
</dbReference>
<evidence type="ECO:0000313" key="2">
    <source>
        <dbReference type="Proteomes" id="UP000241886"/>
    </source>
</evidence>
<sequence length="111" mass="12808">MPCPFYKMDMCSAIKDPKLAKLYTSRNRCMFEFEQCVIYNSNKTLVSTKKLEELVTPSFESSIEVGCEYYSQGSCLVLRRILMPTEVARCSQFYSTCPLRLKAMSSNNVQR</sequence>
<organism evidence="1 2">
    <name type="scientific">Candidatus Marsarchaeota G2 archaeon ECH_B_SAG-G16</name>
    <dbReference type="NCBI Taxonomy" id="1978167"/>
    <lineage>
        <taxon>Archaea</taxon>
        <taxon>Candidatus Marsarchaeota</taxon>
        <taxon>Candidatus Marsarchaeota group 2</taxon>
    </lineage>
</organism>
<comment type="caution">
    <text evidence="1">The sequence shown here is derived from an EMBL/GenBank/DDBJ whole genome shotgun (WGS) entry which is preliminary data.</text>
</comment>
<evidence type="ECO:0000313" key="1">
    <source>
        <dbReference type="EMBL" id="PSO05840.1"/>
    </source>
</evidence>
<accession>A0A2R6C4Q5</accession>
<protein>
    <submittedName>
        <fullName evidence="1">Uncharacterized protein</fullName>
    </submittedName>
</protein>